<dbReference type="GeneID" id="54551143"/>
<accession>A0A6A6JP72</accession>
<dbReference type="OrthoDB" id="5391950at2759"/>
<dbReference type="Proteomes" id="UP000800097">
    <property type="component" value="Unassembled WGS sequence"/>
</dbReference>
<dbReference type="AlphaFoldDB" id="A0A6A6JP72"/>
<evidence type="ECO:0000313" key="3">
    <source>
        <dbReference type="Proteomes" id="UP000800097"/>
    </source>
</evidence>
<sequence>MPPTQLCAVPSPKRKRDNLPPALSTSSQSALEPAAPSSPTTNGIVDQLRDLRITALSALPRTPLTPIDDMVRKKPKLEAMDDTQIFRPAPGTVGEIELATAEIQDVVAEGPWTGSAAEISETPQAHAERHHPVVDFEDSIAIARPVVFGAIEASAFAQNNVNPKSQKARSKANPSRPRSRRSPSPPPISLTWQDSEITGHLADPSTDPDDDGTGINGIGFKPTPAIAYARAQKRRQQLLEWRARETREARAKRSERRRRGVAGAGSSSREGTVEREIASKEHDATRRAVRFAI</sequence>
<feature type="region of interest" description="Disordered" evidence="1">
    <location>
        <begin position="1"/>
        <end position="45"/>
    </location>
</feature>
<proteinExistence type="predicted"/>
<gene>
    <name evidence="2" type="ORF">EI97DRAFT_431569</name>
</gene>
<protein>
    <submittedName>
        <fullName evidence="2">Uncharacterized protein</fullName>
    </submittedName>
</protein>
<dbReference type="EMBL" id="ML986488">
    <property type="protein sequence ID" value="KAF2278322.1"/>
    <property type="molecule type" value="Genomic_DNA"/>
</dbReference>
<feature type="region of interest" description="Disordered" evidence="1">
    <location>
        <begin position="245"/>
        <end position="293"/>
    </location>
</feature>
<evidence type="ECO:0000313" key="2">
    <source>
        <dbReference type="EMBL" id="KAF2278322.1"/>
    </source>
</evidence>
<keyword evidence="3" id="KW-1185">Reference proteome</keyword>
<feature type="compositionally biased region" description="Basic and acidic residues" evidence="1">
    <location>
        <begin position="271"/>
        <end position="286"/>
    </location>
</feature>
<dbReference type="RefSeq" id="XP_033655861.1">
    <property type="nucleotide sequence ID" value="XM_033797968.1"/>
</dbReference>
<organism evidence="2 3">
    <name type="scientific">Westerdykella ornata</name>
    <dbReference type="NCBI Taxonomy" id="318751"/>
    <lineage>
        <taxon>Eukaryota</taxon>
        <taxon>Fungi</taxon>
        <taxon>Dikarya</taxon>
        <taxon>Ascomycota</taxon>
        <taxon>Pezizomycotina</taxon>
        <taxon>Dothideomycetes</taxon>
        <taxon>Pleosporomycetidae</taxon>
        <taxon>Pleosporales</taxon>
        <taxon>Sporormiaceae</taxon>
        <taxon>Westerdykella</taxon>
    </lineage>
</organism>
<reference evidence="2" key="1">
    <citation type="journal article" date="2020" name="Stud. Mycol.">
        <title>101 Dothideomycetes genomes: a test case for predicting lifestyles and emergence of pathogens.</title>
        <authorList>
            <person name="Haridas S."/>
            <person name="Albert R."/>
            <person name="Binder M."/>
            <person name="Bloem J."/>
            <person name="Labutti K."/>
            <person name="Salamov A."/>
            <person name="Andreopoulos B."/>
            <person name="Baker S."/>
            <person name="Barry K."/>
            <person name="Bills G."/>
            <person name="Bluhm B."/>
            <person name="Cannon C."/>
            <person name="Castanera R."/>
            <person name="Culley D."/>
            <person name="Daum C."/>
            <person name="Ezra D."/>
            <person name="Gonzalez J."/>
            <person name="Henrissat B."/>
            <person name="Kuo A."/>
            <person name="Liang C."/>
            <person name="Lipzen A."/>
            <person name="Lutzoni F."/>
            <person name="Magnuson J."/>
            <person name="Mondo S."/>
            <person name="Nolan M."/>
            <person name="Ohm R."/>
            <person name="Pangilinan J."/>
            <person name="Park H.-J."/>
            <person name="Ramirez L."/>
            <person name="Alfaro M."/>
            <person name="Sun H."/>
            <person name="Tritt A."/>
            <person name="Yoshinaga Y."/>
            <person name="Zwiers L.-H."/>
            <person name="Turgeon B."/>
            <person name="Goodwin S."/>
            <person name="Spatafora J."/>
            <person name="Crous P."/>
            <person name="Grigoriev I."/>
        </authorList>
    </citation>
    <scope>NUCLEOTIDE SEQUENCE</scope>
    <source>
        <strain evidence="2">CBS 379.55</strain>
    </source>
</reference>
<evidence type="ECO:0000256" key="1">
    <source>
        <dbReference type="SAM" id="MobiDB-lite"/>
    </source>
</evidence>
<name>A0A6A6JP72_WESOR</name>
<feature type="region of interest" description="Disordered" evidence="1">
    <location>
        <begin position="159"/>
        <end position="220"/>
    </location>
</feature>